<dbReference type="GO" id="GO:0006412">
    <property type="term" value="P:translation"/>
    <property type="evidence" value="ECO:0007669"/>
    <property type="project" value="InterPro"/>
</dbReference>
<keyword evidence="2 4" id="KW-0689">Ribosomal protein</keyword>
<proteinExistence type="inferred from homology"/>
<dbReference type="EMBL" id="CP003682">
    <property type="protein sequence ID" value="AFP65649.1"/>
    <property type="molecule type" value="Genomic_DNA"/>
</dbReference>
<evidence type="ECO:0000313" key="4">
    <source>
        <dbReference type="EMBL" id="AFP65649.1"/>
    </source>
</evidence>
<evidence type="ECO:0000313" key="5">
    <source>
        <dbReference type="Proteomes" id="UP000243348"/>
    </source>
</evidence>
<dbReference type="GO" id="GO:1990904">
    <property type="term" value="C:ribonucleoprotein complex"/>
    <property type="evidence" value="ECO:0007669"/>
    <property type="project" value="UniProtKB-KW"/>
</dbReference>
<geneLocation type="nucleomorph" evidence="4"/>
<evidence type="ECO:0000256" key="2">
    <source>
        <dbReference type="ARBA" id="ARBA00022980"/>
    </source>
</evidence>
<keyword evidence="4" id="KW-0542">Nucleomorph</keyword>
<evidence type="ECO:0000256" key="3">
    <source>
        <dbReference type="ARBA" id="ARBA00023274"/>
    </source>
</evidence>
<dbReference type="Proteomes" id="UP000243348">
    <property type="component" value="Nucleomorph 3"/>
</dbReference>
<sequence length="86" mass="9671">MKEKMESIYIPRKCSFSNRILSSKDHSSVQISIGIIEKNGLYNGKNKNFAFSGTLRKLGKSDSALNFLIDEIDDNLVSNKNKTKSN</sequence>
<dbReference type="InterPro" id="IPR001931">
    <property type="entry name" value="Ribosomal_eS21"/>
</dbReference>
<keyword evidence="3" id="KW-0687">Ribonucleoprotein</keyword>
<comment type="similarity">
    <text evidence="1">Belongs to the eukaryotic ribosomal protein eS21 family.</text>
</comment>
<dbReference type="PANTHER" id="PTHR10442">
    <property type="entry name" value="40S RIBOSOMAL PROTEIN S21"/>
    <property type="match status" value="1"/>
</dbReference>
<dbReference type="InterPro" id="IPR038579">
    <property type="entry name" value="Ribosomal_eS21_sf"/>
</dbReference>
<dbReference type="Pfam" id="PF01249">
    <property type="entry name" value="Ribosomal_S21e"/>
    <property type="match status" value="1"/>
</dbReference>
<protein>
    <submittedName>
        <fullName evidence="4">40S ribosomal protein S21</fullName>
    </submittedName>
</protein>
<dbReference type="Gene3D" id="3.30.1230.20">
    <property type="match status" value="1"/>
</dbReference>
<dbReference type="GO" id="GO:0005840">
    <property type="term" value="C:ribosome"/>
    <property type="evidence" value="ECO:0007669"/>
    <property type="project" value="UniProtKB-KW"/>
</dbReference>
<accession>J7G3L4</accession>
<dbReference type="GO" id="GO:0003735">
    <property type="term" value="F:structural constituent of ribosome"/>
    <property type="evidence" value="ECO:0007669"/>
    <property type="project" value="InterPro"/>
</dbReference>
<gene>
    <name evidence="4" type="primary">rps21</name>
    <name evidence="4" type="ORF">CMESO_505</name>
</gene>
<organism evidence="4 5">
    <name type="scientific">Chroomonas mesostigmatica CCMP1168</name>
    <dbReference type="NCBI Taxonomy" id="1195612"/>
    <lineage>
        <taxon>Eukaryota</taxon>
        <taxon>Cryptophyceae</taxon>
        <taxon>Pyrenomonadales</taxon>
        <taxon>Chroomonadaceae</taxon>
        <taxon>Chroomonas</taxon>
    </lineage>
</organism>
<reference evidence="4 5" key="1">
    <citation type="journal article" date="2012" name="Genome Biol. Evol.">
        <title>Nucleomorph genome sequence of the cryptophyte alga Chroomonas mesostigmatica CCMP1168 reveals lineage-specific gene loss and genome complexity.</title>
        <authorList>
            <person name="Moore C.E."/>
            <person name="Curtis B."/>
            <person name="Mills T."/>
            <person name="Tanifuji G."/>
            <person name="Archibald J.M."/>
        </authorList>
    </citation>
    <scope>NUCLEOTIDE SEQUENCE [LARGE SCALE GENOMIC DNA]</scope>
    <source>
        <strain evidence="4 5">CCMP1168</strain>
    </source>
</reference>
<evidence type="ECO:0000256" key="1">
    <source>
        <dbReference type="ARBA" id="ARBA00010228"/>
    </source>
</evidence>
<dbReference type="AlphaFoldDB" id="J7G3L4"/>
<name>J7G3L4_9CRYP</name>